<gene>
    <name evidence="4" type="ORF">PODANS_3_50</name>
</gene>
<dbReference type="HOGENOM" id="CLU_026673_0_0_1"/>
<dbReference type="SUPFAM" id="SSF51735">
    <property type="entry name" value="NAD(P)-binding Rossmann-fold domains"/>
    <property type="match status" value="1"/>
</dbReference>
<protein>
    <submittedName>
        <fullName evidence="4">Podospora anserina S mat+ genomic DNA chromosome 3, supercontig 1</fullName>
    </submittedName>
</protein>
<dbReference type="OrthoDB" id="5407715at2759"/>
<accession>B2AC68</accession>
<evidence type="ECO:0000313" key="4">
    <source>
        <dbReference type="EMBL" id="CAP61033.1"/>
    </source>
</evidence>
<reference evidence="4" key="2">
    <citation type="submission" date="2008-07" db="EMBL/GenBank/DDBJ databases">
        <authorList>
            <person name="Genoscope - CEA"/>
        </authorList>
    </citation>
    <scope>NUCLEOTIDE SEQUENCE</scope>
    <source>
        <strain evidence="4">S mat+</strain>
    </source>
</reference>
<keyword evidence="1" id="KW-0560">Oxidoreductase</keyword>
<dbReference type="GeneID" id="6187395"/>
<dbReference type="SUPFAM" id="SSF50129">
    <property type="entry name" value="GroES-like"/>
    <property type="match status" value="1"/>
</dbReference>
<dbReference type="InterPro" id="IPR036291">
    <property type="entry name" value="NAD(P)-bd_dom_sf"/>
</dbReference>
<evidence type="ECO:0000259" key="3">
    <source>
        <dbReference type="Pfam" id="PF08240"/>
    </source>
</evidence>
<proteinExistence type="predicted"/>
<evidence type="ECO:0000256" key="1">
    <source>
        <dbReference type="ARBA" id="ARBA00023002"/>
    </source>
</evidence>
<reference evidence="4" key="1">
    <citation type="journal article" date="2008" name="Genome Biol.">
        <title>The genome sequence of the model ascomycete fungus Podospora anserina.</title>
        <authorList>
            <person name="Espagne E."/>
            <person name="Lespinet O."/>
            <person name="Malagnac F."/>
            <person name="Da Silva C."/>
            <person name="Jaillon O."/>
            <person name="Porcel B.M."/>
            <person name="Couloux A."/>
            <person name="Aury J.-M."/>
            <person name="Segurens B."/>
            <person name="Poulain J."/>
            <person name="Anthouard V."/>
            <person name="Grossetete S."/>
            <person name="Khalili H."/>
            <person name="Coppin E."/>
            <person name="Dequard-Chablat M."/>
            <person name="Picard M."/>
            <person name="Contamine V."/>
            <person name="Arnaise S."/>
            <person name="Bourdais A."/>
            <person name="Berteaux-Lecellier V."/>
            <person name="Gautheret D."/>
            <person name="de Vries R.P."/>
            <person name="Battaglia E."/>
            <person name="Coutinho P.M."/>
            <person name="Danchin E.G.J."/>
            <person name="Henrissat B."/>
            <person name="El Khoury R."/>
            <person name="Sainsard-Chanet A."/>
            <person name="Boivin A."/>
            <person name="Pinan-Lucarre B."/>
            <person name="Sellem C.H."/>
            <person name="Debuchy R."/>
            <person name="Wincker P."/>
            <person name="Weissenbach J."/>
            <person name="Silar P."/>
        </authorList>
    </citation>
    <scope>NUCLEOTIDE SEQUENCE [LARGE SCALE GENOMIC DNA]</scope>
    <source>
        <strain evidence="4">S mat+</strain>
    </source>
</reference>
<feature type="domain" description="Alcohol dehydrogenase-like C-terminal" evidence="2">
    <location>
        <begin position="250"/>
        <end position="382"/>
    </location>
</feature>
<dbReference type="InterPro" id="IPR011032">
    <property type="entry name" value="GroES-like_sf"/>
</dbReference>
<dbReference type="PANTHER" id="PTHR43401">
    <property type="entry name" value="L-THREONINE 3-DEHYDROGENASE"/>
    <property type="match status" value="1"/>
</dbReference>
<dbReference type="PANTHER" id="PTHR43401:SF2">
    <property type="entry name" value="L-THREONINE 3-DEHYDROGENASE"/>
    <property type="match status" value="1"/>
</dbReference>
<name>B2AC68_PODAN</name>
<organism evidence="4">
    <name type="scientific">Podospora anserina (strain S / ATCC MYA-4624 / DSM 980 / FGSC 10383)</name>
    <name type="common">Pleurage anserina</name>
    <dbReference type="NCBI Taxonomy" id="515849"/>
    <lineage>
        <taxon>Eukaryota</taxon>
        <taxon>Fungi</taxon>
        <taxon>Dikarya</taxon>
        <taxon>Ascomycota</taxon>
        <taxon>Pezizomycotina</taxon>
        <taxon>Sordariomycetes</taxon>
        <taxon>Sordariomycetidae</taxon>
        <taxon>Sordariales</taxon>
        <taxon>Podosporaceae</taxon>
        <taxon>Podospora</taxon>
        <taxon>Podospora anserina</taxon>
    </lineage>
</organism>
<dbReference type="GO" id="GO:0016491">
    <property type="term" value="F:oxidoreductase activity"/>
    <property type="evidence" value="ECO:0007669"/>
    <property type="project" value="UniProtKB-KW"/>
</dbReference>
<dbReference type="AlphaFoldDB" id="B2AC68"/>
<dbReference type="Gene3D" id="3.40.50.720">
    <property type="entry name" value="NAD(P)-binding Rossmann-like Domain"/>
    <property type="match status" value="1"/>
</dbReference>
<evidence type="ECO:0000259" key="2">
    <source>
        <dbReference type="Pfam" id="PF00107"/>
    </source>
</evidence>
<dbReference type="InterPro" id="IPR013149">
    <property type="entry name" value="ADH-like_C"/>
</dbReference>
<dbReference type="RefSeq" id="XP_001903261.1">
    <property type="nucleotide sequence ID" value="XM_001903226.1"/>
</dbReference>
<dbReference type="Pfam" id="PF00107">
    <property type="entry name" value="ADH_zinc_N"/>
    <property type="match status" value="1"/>
</dbReference>
<dbReference type="InterPro" id="IPR013154">
    <property type="entry name" value="ADH-like_N"/>
</dbReference>
<dbReference type="Pfam" id="PF08240">
    <property type="entry name" value="ADH_N"/>
    <property type="match status" value="1"/>
</dbReference>
<dbReference type="KEGG" id="pan:PODANSg273"/>
<sequence length="426" mass="46134">MIRYKRKVLETVVASKVRQVSLTNKQESGHIRQDFVTHTYKQNHNTKMSLPTHMRALYLPTISPDPQITLRTVPVPTVVPGSVLIRVLAAQVSQKVYDIYSGKVGFTLAPDMILGGGYAIGRVVQPGPDTTSLPVGKLVMIQSFLRARDNPEEIQAVWGTFDGGVPAAGSGSRRTGRMALMPSISLPRWRTSSRWMRRGFVSQKGDGGLGYSVENLLQLPVQLVVLGGWKGIGLRAGERVIVAPATGQFGGAAVEVAVAMGAGQVIVMGRNMEILKRIQGLYPRGKIQIVPMSGDEDGDVQKLTSWGPVDAYLDISPAAATGSTHVGSCFKALRNYGRASLMGVLPESLSVTYAMIVWKSLTIKGQYMYDRADAQQIVRMAESGVLRLGPETGVEVVGRFKLDEIDEAWAVASKNTQFGKLIALTP</sequence>
<dbReference type="VEuPathDB" id="FungiDB:PODANS_3_50"/>
<feature type="domain" description="Alcohol dehydrogenase-like N-terminal" evidence="3">
    <location>
        <begin position="80"/>
        <end position="163"/>
    </location>
</feature>
<dbReference type="EMBL" id="CU633448">
    <property type="protein sequence ID" value="CAP61033.1"/>
    <property type="molecule type" value="Genomic_DNA"/>
</dbReference>
<dbReference type="InterPro" id="IPR050129">
    <property type="entry name" value="Zn_alcohol_dh"/>
</dbReference>
<dbReference type="Gene3D" id="3.90.180.10">
    <property type="entry name" value="Medium-chain alcohol dehydrogenases, catalytic domain"/>
    <property type="match status" value="2"/>
</dbReference>